<dbReference type="Pfam" id="PF00226">
    <property type="entry name" value="DnaJ"/>
    <property type="match status" value="1"/>
</dbReference>
<feature type="compositionally biased region" description="Basic residues" evidence="1">
    <location>
        <begin position="430"/>
        <end position="446"/>
    </location>
</feature>
<reference evidence="3 4" key="1">
    <citation type="journal article" date="2018" name="Nat. Ecol. Evol.">
        <title>Genomic signatures of mitonuclear coevolution across populations of Tigriopus californicus.</title>
        <authorList>
            <person name="Barreto F.S."/>
            <person name="Watson E.T."/>
            <person name="Lima T.G."/>
            <person name="Willett C.S."/>
            <person name="Edmands S."/>
            <person name="Li W."/>
            <person name="Burton R.S."/>
        </authorList>
    </citation>
    <scope>NUCLEOTIDE SEQUENCE [LARGE SCALE GENOMIC DNA]</scope>
    <source>
        <strain evidence="3 4">San Diego</strain>
    </source>
</reference>
<feature type="region of interest" description="Disordered" evidence="1">
    <location>
        <begin position="686"/>
        <end position="825"/>
    </location>
</feature>
<dbReference type="InterPro" id="IPR052276">
    <property type="entry name" value="Diphthamide-biosynth_chaperone"/>
</dbReference>
<gene>
    <name evidence="3" type="ORF">TCAL_04794</name>
</gene>
<accession>A0A553PS81</accession>
<evidence type="ECO:0000259" key="2">
    <source>
        <dbReference type="PROSITE" id="PS50076"/>
    </source>
</evidence>
<feature type="domain" description="J" evidence="2">
    <location>
        <begin position="10"/>
        <end position="67"/>
    </location>
</feature>
<dbReference type="PROSITE" id="PS50076">
    <property type="entry name" value="DNAJ_2"/>
    <property type="match status" value="1"/>
</dbReference>
<comment type="caution">
    <text evidence="3">The sequence shown here is derived from an EMBL/GenBank/DDBJ whole genome shotgun (WGS) entry which is preliminary data.</text>
</comment>
<dbReference type="PANTHER" id="PTHR44240:SF10">
    <property type="entry name" value="J DOMAIN-CONTAINING PROTEIN"/>
    <property type="match status" value="1"/>
</dbReference>
<evidence type="ECO:0000313" key="3">
    <source>
        <dbReference type="EMBL" id="TRY80540.1"/>
    </source>
</evidence>
<feature type="region of interest" description="Disordered" evidence="1">
    <location>
        <begin position="885"/>
        <end position="917"/>
    </location>
</feature>
<keyword evidence="4" id="KW-1185">Reference proteome</keyword>
<dbReference type="SMART" id="SM00271">
    <property type="entry name" value="DnaJ"/>
    <property type="match status" value="1"/>
</dbReference>
<feature type="compositionally biased region" description="Polar residues" evidence="1">
    <location>
        <begin position="521"/>
        <end position="530"/>
    </location>
</feature>
<organism evidence="3 4">
    <name type="scientific">Tigriopus californicus</name>
    <name type="common">Marine copepod</name>
    <dbReference type="NCBI Taxonomy" id="6832"/>
    <lineage>
        <taxon>Eukaryota</taxon>
        <taxon>Metazoa</taxon>
        <taxon>Ecdysozoa</taxon>
        <taxon>Arthropoda</taxon>
        <taxon>Crustacea</taxon>
        <taxon>Multicrustacea</taxon>
        <taxon>Hexanauplia</taxon>
        <taxon>Copepoda</taxon>
        <taxon>Harpacticoida</taxon>
        <taxon>Harpacticidae</taxon>
        <taxon>Tigriopus</taxon>
    </lineage>
</organism>
<feature type="region of interest" description="Disordered" evidence="1">
    <location>
        <begin position="202"/>
        <end position="264"/>
    </location>
</feature>
<dbReference type="OrthoDB" id="442087at2759"/>
<dbReference type="InterPro" id="IPR001623">
    <property type="entry name" value="DnaJ_domain"/>
</dbReference>
<dbReference type="PANTHER" id="PTHR44240">
    <property type="entry name" value="DNAJ DOMAIN (PROKARYOTIC HEAT SHOCK PROTEIN)-RELATED"/>
    <property type="match status" value="1"/>
</dbReference>
<feature type="compositionally biased region" description="Basic and acidic residues" evidence="1">
    <location>
        <begin position="763"/>
        <end position="780"/>
    </location>
</feature>
<feature type="region of interest" description="Disordered" evidence="1">
    <location>
        <begin position="305"/>
        <end position="555"/>
    </location>
</feature>
<evidence type="ECO:0000256" key="1">
    <source>
        <dbReference type="SAM" id="MobiDB-lite"/>
    </source>
</evidence>
<evidence type="ECO:0000313" key="4">
    <source>
        <dbReference type="Proteomes" id="UP000318571"/>
    </source>
</evidence>
<feature type="compositionally biased region" description="Polar residues" evidence="1">
    <location>
        <begin position="891"/>
        <end position="901"/>
    </location>
</feature>
<sequence>MILKDQQFYECARILKLNDLVPSDPDKKQIERAFRKLALKTHPDKGGEAKDFRKVNEAYNRLIAHITKIEAIEADTDLANSSVIIEISSQAIPHWIERFNLTYGRPRTDGVKQTFFEGPVKQWKGHGGCTGSLIICLYEDPEDKIPKIHCRCEKFMRWLQELNLPLHMHVQKGRKIRFDQWRIMSMAEFGFCRLSQGSSARHDWKDQNAARNQQKREKEDYERRRKEEEERKKREEQEERERLEREKKEKEEEERRKKREEEAQRPWWHKHVGRDYDYTQVRLGETTPPPEDLFPNLFDPNSPYFTSVFDGPTPETTQGYKPGADDFFAYKKPSEPEEEEGEGEGEEEKKENVPVNEEAEKDEKMRSVSPDLAPEESDQAQVLQDILNEKRSRFDSQCSAKKPRPVKPTVIDDSDSEYRQNIRSIMKGLKSNKSKSGKKSGGRRKSSTHDLNKEAKPPAKTDEASTSKVDDGKDAQFDNLMGEQDAQEIFDAHDESSSDLEITTDEDALSSPMATRKWDKNTSGGNTEARLSTPVKDSADPAMVPSPPDESNKTLSQATLAENCEKIDEKSATPAETSVKICGQEEICTPSEEVPLSDLEFVEGVQLDLLHVCIEKPMMLPEELSDLGRRQSDPKISNENDLCPLKLETLSQTCYNNDCSETEENERELDKQSFPASSEEFVAQEGYPVTSPPDISETVASPESQECLSEESAWEIKLEPLSPSASPQECLIDIVTPPTDGRHTLKPLNSPPMRSRRQNKPLLKSEPHIDVSRGQDDPTKSAHPVDSSLVKDNGTNDSPRAKHARFKRQKAKFHRSQSTNTLDKVGKETLGDCHFQGSLKDVKGGNQAGKSAQKLFQSKQDLLSPRRLDTSAQVGKLSAMFERQASMEALNHSQRSKSAANTPRFERKSYGSGWSPT</sequence>
<dbReference type="AlphaFoldDB" id="A0A553PS81"/>
<proteinExistence type="predicted"/>
<feature type="compositionally biased region" description="Basic and acidic residues" evidence="1">
    <location>
        <begin position="447"/>
        <end position="476"/>
    </location>
</feature>
<protein>
    <recommendedName>
        <fullName evidence="2">J domain-containing protein</fullName>
    </recommendedName>
</protein>
<dbReference type="InterPro" id="IPR036869">
    <property type="entry name" value="J_dom_sf"/>
</dbReference>
<name>A0A553PS81_TIGCA</name>
<feature type="compositionally biased region" description="Acidic residues" evidence="1">
    <location>
        <begin position="336"/>
        <end position="346"/>
    </location>
</feature>
<dbReference type="SUPFAM" id="SSF46565">
    <property type="entry name" value="Chaperone J-domain"/>
    <property type="match status" value="1"/>
</dbReference>
<feature type="compositionally biased region" description="Basic residues" evidence="1">
    <location>
        <begin position="801"/>
        <end position="815"/>
    </location>
</feature>
<dbReference type="Gene3D" id="1.10.287.110">
    <property type="entry name" value="DnaJ domain"/>
    <property type="match status" value="1"/>
</dbReference>
<dbReference type="CDD" id="cd06257">
    <property type="entry name" value="DnaJ"/>
    <property type="match status" value="1"/>
</dbReference>
<feature type="compositionally biased region" description="Polar residues" evidence="1">
    <location>
        <begin position="698"/>
        <end position="707"/>
    </location>
</feature>
<dbReference type="EMBL" id="VCGU01000001">
    <property type="protein sequence ID" value="TRY80540.1"/>
    <property type="molecule type" value="Genomic_DNA"/>
</dbReference>
<dbReference type="Proteomes" id="UP000318571">
    <property type="component" value="Chromosome 12"/>
</dbReference>